<sequence>MQDKFLDYIGNNKKPVKNRLDYLSMTGFQLHIDSSAI</sequence>
<evidence type="ECO:0000313" key="1">
    <source>
        <dbReference type="EMBL" id="OLN33418.1"/>
    </source>
</evidence>
<dbReference type="AlphaFoldDB" id="A0A1Q8R1F1"/>
<name>A0A1Q8R1F1_9FIRM</name>
<keyword evidence="2" id="KW-1185">Reference proteome</keyword>
<dbReference type="EMBL" id="MLBF01000003">
    <property type="protein sequence ID" value="OLN33418.1"/>
    <property type="molecule type" value="Genomic_DNA"/>
</dbReference>
<reference evidence="1 2" key="1">
    <citation type="submission" date="2016-09" db="EMBL/GenBank/DDBJ databases">
        <title>Complete genome of Desulfosporosinus sp. OL.</title>
        <authorList>
            <person name="Mardanov A."/>
            <person name="Beletsky A."/>
            <person name="Panova A."/>
            <person name="Karnachuk O."/>
            <person name="Ravin N."/>
        </authorList>
    </citation>
    <scope>NUCLEOTIDE SEQUENCE [LARGE SCALE GENOMIC DNA]</scope>
    <source>
        <strain evidence="1 2">OL</strain>
    </source>
</reference>
<comment type="caution">
    <text evidence="1">The sequence shown here is derived from an EMBL/GenBank/DDBJ whole genome shotgun (WGS) entry which is preliminary data.</text>
</comment>
<proteinExistence type="predicted"/>
<gene>
    <name evidence="1" type="ORF">DSOL_0664</name>
</gene>
<accession>A0A1Q8R1F1</accession>
<organism evidence="1 2">
    <name type="scientific">Desulfosporosinus metallidurans</name>
    <dbReference type="NCBI Taxonomy" id="1888891"/>
    <lineage>
        <taxon>Bacteria</taxon>
        <taxon>Bacillati</taxon>
        <taxon>Bacillota</taxon>
        <taxon>Clostridia</taxon>
        <taxon>Eubacteriales</taxon>
        <taxon>Desulfitobacteriaceae</taxon>
        <taxon>Desulfosporosinus</taxon>
    </lineage>
</organism>
<evidence type="ECO:0000313" key="2">
    <source>
        <dbReference type="Proteomes" id="UP000186102"/>
    </source>
</evidence>
<dbReference type="STRING" id="1888891.DSOL_0664"/>
<protein>
    <submittedName>
        <fullName evidence="1">Uncharacterized protein</fullName>
    </submittedName>
</protein>
<dbReference type="Proteomes" id="UP000186102">
    <property type="component" value="Unassembled WGS sequence"/>
</dbReference>